<name>A0ABV7RMS5_9GAMM</name>
<feature type="coiled-coil region" evidence="3">
    <location>
        <begin position="70"/>
        <end position="130"/>
    </location>
</feature>
<dbReference type="InterPro" id="IPR059052">
    <property type="entry name" value="HH_YbhG-like"/>
</dbReference>
<dbReference type="Gene3D" id="1.10.287.470">
    <property type="entry name" value="Helix hairpin bin"/>
    <property type="match status" value="1"/>
</dbReference>
<dbReference type="RefSeq" id="WP_386757653.1">
    <property type="nucleotide sequence ID" value="NZ_JBHRXK010000001.1"/>
</dbReference>
<gene>
    <name evidence="5" type="ORF">ACFOLC_03810</name>
</gene>
<protein>
    <submittedName>
        <fullName evidence="5">HlyD family secretion protein</fullName>
    </submittedName>
</protein>
<evidence type="ECO:0000256" key="2">
    <source>
        <dbReference type="ARBA" id="ARBA00023054"/>
    </source>
</evidence>
<dbReference type="EMBL" id="JBHRXK010000001">
    <property type="protein sequence ID" value="MFC3550133.1"/>
    <property type="molecule type" value="Genomic_DNA"/>
</dbReference>
<proteinExistence type="predicted"/>
<evidence type="ECO:0000313" key="5">
    <source>
        <dbReference type="EMBL" id="MFC3550133.1"/>
    </source>
</evidence>
<reference evidence="6" key="1">
    <citation type="journal article" date="2019" name="Int. J. Syst. Evol. Microbiol.">
        <title>The Global Catalogue of Microorganisms (GCM) 10K type strain sequencing project: providing services to taxonomists for standard genome sequencing and annotation.</title>
        <authorList>
            <consortium name="The Broad Institute Genomics Platform"/>
            <consortium name="The Broad Institute Genome Sequencing Center for Infectious Disease"/>
            <person name="Wu L."/>
            <person name="Ma J."/>
        </authorList>
    </citation>
    <scope>NUCLEOTIDE SEQUENCE [LARGE SCALE GENOMIC DNA]</scope>
    <source>
        <strain evidence="6">KCTC 42875</strain>
    </source>
</reference>
<dbReference type="PROSITE" id="PS51257">
    <property type="entry name" value="PROKAR_LIPOPROTEIN"/>
    <property type="match status" value="1"/>
</dbReference>
<comment type="subcellular location">
    <subcellularLocation>
        <location evidence="1">Cell envelope</location>
    </subcellularLocation>
</comment>
<comment type="caution">
    <text evidence="5">The sequence shown here is derived from an EMBL/GenBank/DDBJ whole genome shotgun (WGS) entry which is preliminary data.</text>
</comment>
<keyword evidence="6" id="KW-1185">Reference proteome</keyword>
<accession>A0ABV7RMS5</accession>
<evidence type="ECO:0000256" key="1">
    <source>
        <dbReference type="ARBA" id="ARBA00004196"/>
    </source>
</evidence>
<feature type="domain" description="YbhG-like alpha-helical hairpin" evidence="4">
    <location>
        <begin position="81"/>
        <end position="203"/>
    </location>
</feature>
<dbReference type="InterPro" id="IPR050465">
    <property type="entry name" value="UPF0194_transport"/>
</dbReference>
<dbReference type="PANTHER" id="PTHR32347">
    <property type="entry name" value="EFFLUX SYSTEM COMPONENT YKNX-RELATED"/>
    <property type="match status" value="1"/>
</dbReference>
<sequence>MTANHRSPQTKRSWRWTGSIVLGLALSGCGDDRPQALGTLEWDRVALPAPAAEKIVRIDVREGQRVQAGARLLQLEVTRTQSQLAALQAQAKQADDVLDELRTGPRSEDIAQARANLAAAQAQAADARAYYTRLQPLGRQRLVAAADVDRARAAAGHVDAQVRALQAALLELERGTRREQIAQGESAVAAAKAQAAAQAVTLDKLDLTAPRAGVVDSLPYRLGDQAPVGAPLAVLLVGDAPYARVYVPEPIRASVRVGQSAHVFVDGREQALDGTVRMIRSEPSFTPYYALIGKDAARLSYLAEVTLTGSDAMQLPAGLPVRVEFAQ</sequence>
<keyword evidence="2 3" id="KW-0175">Coiled coil</keyword>
<evidence type="ECO:0000313" key="6">
    <source>
        <dbReference type="Proteomes" id="UP001595740"/>
    </source>
</evidence>
<dbReference type="Pfam" id="PF25881">
    <property type="entry name" value="HH_YBHG"/>
    <property type="match status" value="1"/>
</dbReference>
<dbReference type="Gene3D" id="2.40.50.100">
    <property type="match status" value="1"/>
</dbReference>
<evidence type="ECO:0000259" key="4">
    <source>
        <dbReference type="Pfam" id="PF25881"/>
    </source>
</evidence>
<dbReference type="Proteomes" id="UP001595740">
    <property type="component" value="Unassembled WGS sequence"/>
</dbReference>
<evidence type="ECO:0000256" key="3">
    <source>
        <dbReference type="SAM" id="Coils"/>
    </source>
</evidence>
<organism evidence="5 6">
    <name type="scientific">Lysobacter cavernae</name>
    <dbReference type="NCBI Taxonomy" id="1685901"/>
    <lineage>
        <taxon>Bacteria</taxon>
        <taxon>Pseudomonadati</taxon>
        <taxon>Pseudomonadota</taxon>
        <taxon>Gammaproteobacteria</taxon>
        <taxon>Lysobacterales</taxon>
        <taxon>Lysobacteraceae</taxon>
        <taxon>Lysobacter</taxon>
    </lineage>
</organism>
<dbReference type="PANTHER" id="PTHR32347:SF29">
    <property type="entry name" value="UPF0194 MEMBRANE PROTEIN YBHG"/>
    <property type="match status" value="1"/>
</dbReference>